<organism evidence="4">
    <name type="scientific">Metarhizium acridum (strain CQMa 102)</name>
    <dbReference type="NCBI Taxonomy" id="655827"/>
    <lineage>
        <taxon>Eukaryota</taxon>
        <taxon>Fungi</taxon>
        <taxon>Dikarya</taxon>
        <taxon>Ascomycota</taxon>
        <taxon>Pezizomycotina</taxon>
        <taxon>Sordariomycetes</taxon>
        <taxon>Hypocreomycetidae</taxon>
        <taxon>Hypocreales</taxon>
        <taxon>Clavicipitaceae</taxon>
        <taxon>Metarhizium</taxon>
    </lineage>
</organism>
<dbReference type="Proteomes" id="UP000002499">
    <property type="component" value="Unassembled WGS sequence"/>
</dbReference>
<proteinExistence type="predicted"/>
<accession>E9DWA6</accession>
<feature type="domain" description="C2H2-type" evidence="2">
    <location>
        <begin position="189"/>
        <end position="212"/>
    </location>
</feature>
<dbReference type="HOGENOM" id="CLU_763083_0_0_1"/>
<evidence type="ECO:0000256" key="1">
    <source>
        <dbReference type="SAM" id="MobiDB-lite"/>
    </source>
</evidence>
<dbReference type="SMART" id="SM00355">
    <property type="entry name" value="ZnF_C2H2"/>
    <property type="match status" value="3"/>
</dbReference>
<name>E9DWA6_METAQ</name>
<sequence>MLKQEQLNRRSRKATSWCQPPSLQAAPSLAPQGPFEDMTSHNIGHNYDHGVHSLYMTPDGLQLSPEDIQWATDKGVAPKILINGVTCSSLFHDPHGLYHKLLGHDGFDPHWPDRHSLPSKGLRSTASLDAPSSTGSTLSPVQTEQGEALIGPRSPCPSHLGRESSKEDADEHTRDNVESGLINYKKLICLAPHCHLSFASGTDLQTHIQAVHTHTCSWAGCPQPNFATRKELAWHVKVEHLLVCPVLECSDQPFQSRRELLSHIAEEHPDSGKDAVKEWELPSYATDNRETSPKFNHNIESTPTKSTINVDSETKAAVKDVMVARAKKKYQDRLWTIIEKKARKNAGTFKMTSLCPLNSPYDA</sequence>
<keyword evidence="4" id="KW-1185">Reference proteome</keyword>
<dbReference type="PROSITE" id="PS00028">
    <property type="entry name" value="ZINC_FINGER_C2H2_1"/>
    <property type="match status" value="1"/>
</dbReference>
<dbReference type="Gene3D" id="3.30.160.60">
    <property type="entry name" value="Classic Zinc Finger"/>
    <property type="match status" value="1"/>
</dbReference>
<dbReference type="InterPro" id="IPR013087">
    <property type="entry name" value="Znf_C2H2_type"/>
</dbReference>
<dbReference type="InParanoid" id="E9DWA6"/>
<evidence type="ECO:0000259" key="2">
    <source>
        <dbReference type="PROSITE" id="PS00028"/>
    </source>
</evidence>
<dbReference type="OrthoDB" id="5242988at2759"/>
<dbReference type="OMA" id="KELAWHV"/>
<evidence type="ECO:0000313" key="3">
    <source>
        <dbReference type="EMBL" id="EFY91956.1"/>
    </source>
</evidence>
<feature type="compositionally biased region" description="Low complexity" evidence="1">
    <location>
        <begin position="19"/>
        <end position="32"/>
    </location>
</feature>
<evidence type="ECO:0000313" key="4">
    <source>
        <dbReference type="Proteomes" id="UP000002499"/>
    </source>
</evidence>
<feature type="compositionally biased region" description="Polar residues" evidence="1">
    <location>
        <begin position="122"/>
        <end position="145"/>
    </location>
</feature>
<reference evidence="3 4" key="1">
    <citation type="journal article" date="2011" name="PLoS Genet.">
        <title>Genome sequencing and comparative transcriptomics of the model entomopathogenic fungi Metarhizium anisopliae and M. acridum.</title>
        <authorList>
            <person name="Gao Q."/>
            <person name="Jin K."/>
            <person name="Ying S.H."/>
            <person name="Zhang Y."/>
            <person name="Xiao G."/>
            <person name="Shang Y."/>
            <person name="Duan Z."/>
            <person name="Hu X."/>
            <person name="Xie X.Q."/>
            <person name="Zhou G."/>
            <person name="Peng G."/>
            <person name="Luo Z."/>
            <person name="Huang W."/>
            <person name="Wang B."/>
            <person name="Fang W."/>
            <person name="Wang S."/>
            <person name="Zhong Y."/>
            <person name="Ma L.J."/>
            <person name="St Leger R.J."/>
            <person name="Zhao G.P."/>
            <person name="Pei Y."/>
            <person name="Feng M.G."/>
            <person name="Xia Y."/>
            <person name="Wang C."/>
        </authorList>
    </citation>
    <scope>NUCLEOTIDE SEQUENCE [LARGE SCALE GENOMIC DNA]</scope>
    <source>
        <strain evidence="3 4">CQMa 102</strain>
    </source>
</reference>
<feature type="region of interest" description="Disordered" evidence="1">
    <location>
        <begin position="118"/>
        <end position="174"/>
    </location>
</feature>
<feature type="compositionally biased region" description="Basic and acidic residues" evidence="1">
    <location>
        <begin position="160"/>
        <end position="174"/>
    </location>
</feature>
<feature type="region of interest" description="Disordered" evidence="1">
    <location>
        <begin position="1"/>
        <end position="42"/>
    </location>
</feature>
<dbReference type="EMBL" id="GL698478">
    <property type="protein sequence ID" value="EFY91956.1"/>
    <property type="molecule type" value="Genomic_DNA"/>
</dbReference>
<dbReference type="AlphaFoldDB" id="E9DWA6"/>
<protein>
    <recommendedName>
        <fullName evidence="2">C2H2-type domain-containing protein</fullName>
    </recommendedName>
</protein>
<gene>
    <name evidence="3" type="ORF">MAC_01904</name>
</gene>